<dbReference type="RefSeq" id="WP_209976073.1">
    <property type="nucleotide sequence ID" value="NZ_JAGGLB010000024.1"/>
</dbReference>
<evidence type="ECO:0000313" key="2">
    <source>
        <dbReference type="Proteomes" id="UP001519287"/>
    </source>
</evidence>
<reference evidence="1 2" key="1">
    <citation type="submission" date="2021-03" db="EMBL/GenBank/DDBJ databases">
        <title>Genomic Encyclopedia of Type Strains, Phase IV (KMG-IV): sequencing the most valuable type-strain genomes for metagenomic binning, comparative biology and taxonomic classification.</title>
        <authorList>
            <person name="Goeker M."/>
        </authorList>
    </citation>
    <scope>NUCLEOTIDE SEQUENCE [LARGE SCALE GENOMIC DNA]</scope>
    <source>
        <strain evidence="1 2">DSM 26048</strain>
    </source>
</reference>
<sequence length="152" mass="17300">MMKMYQAYLDQISAKAFNGETIHYLEGSLYQVGADPIIIAASAPSTDDYVFGLRSAFSDETEWVVFGCRNDSCIFKIPSSLLGTLHFSLDRKSGRKILTIHFDHKTHDWYLVSKKQNARQGHVINISNYKIDLRDEEDIIAQCAYLRKALGM</sequence>
<comment type="caution">
    <text evidence="1">The sequence shown here is derived from an EMBL/GenBank/DDBJ whole genome shotgun (WGS) entry which is preliminary data.</text>
</comment>
<dbReference type="Proteomes" id="UP001519287">
    <property type="component" value="Unassembled WGS sequence"/>
</dbReference>
<gene>
    <name evidence="1" type="ORF">J2Z66_005854</name>
</gene>
<proteinExistence type="predicted"/>
<keyword evidence="2" id="KW-1185">Reference proteome</keyword>
<evidence type="ECO:0000313" key="1">
    <source>
        <dbReference type="EMBL" id="MBP1994218.1"/>
    </source>
</evidence>
<dbReference type="EMBL" id="JAGGLB010000024">
    <property type="protein sequence ID" value="MBP1994218.1"/>
    <property type="molecule type" value="Genomic_DNA"/>
</dbReference>
<accession>A0ABS4J335</accession>
<organism evidence="1 2">
    <name type="scientific">Paenibacillus eucommiae</name>
    <dbReference type="NCBI Taxonomy" id="1355755"/>
    <lineage>
        <taxon>Bacteria</taxon>
        <taxon>Bacillati</taxon>
        <taxon>Bacillota</taxon>
        <taxon>Bacilli</taxon>
        <taxon>Bacillales</taxon>
        <taxon>Paenibacillaceae</taxon>
        <taxon>Paenibacillus</taxon>
    </lineage>
</organism>
<name>A0ABS4J335_9BACL</name>
<protein>
    <submittedName>
        <fullName evidence="1">Uncharacterized protein</fullName>
    </submittedName>
</protein>